<dbReference type="Proteomes" id="UP001180536">
    <property type="component" value="Unassembled WGS sequence"/>
</dbReference>
<feature type="transmembrane region" description="Helical" evidence="1">
    <location>
        <begin position="42"/>
        <end position="65"/>
    </location>
</feature>
<dbReference type="RefSeq" id="WP_056875893.1">
    <property type="nucleotide sequence ID" value="NZ_JAVDXQ010000006.1"/>
</dbReference>
<feature type="transmembrane region" description="Helical" evidence="1">
    <location>
        <begin position="72"/>
        <end position="90"/>
    </location>
</feature>
<name>A0ABU1ZDN7_9BURK</name>
<organism evidence="2 3">
    <name type="scientific">Pelomonas aquatica</name>
    <dbReference type="NCBI Taxonomy" id="431058"/>
    <lineage>
        <taxon>Bacteria</taxon>
        <taxon>Pseudomonadati</taxon>
        <taxon>Pseudomonadota</taxon>
        <taxon>Betaproteobacteria</taxon>
        <taxon>Burkholderiales</taxon>
        <taxon>Sphaerotilaceae</taxon>
        <taxon>Roseateles</taxon>
    </lineage>
</organism>
<evidence type="ECO:0008006" key="4">
    <source>
        <dbReference type="Google" id="ProtNLM"/>
    </source>
</evidence>
<keyword evidence="1" id="KW-0472">Membrane</keyword>
<feature type="transmembrane region" description="Helical" evidence="1">
    <location>
        <begin position="96"/>
        <end position="121"/>
    </location>
</feature>
<evidence type="ECO:0000313" key="2">
    <source>
        <dbReference type="EMBL" id="MDR7298739.1"/>
    </source>
</evidence>
<protein>
    <recommendedName>
        <fullName evidence="4">Phosphopantetheine adenylyltransferase</fullName>
    </recommendedName>
</protein>
<reference evidence="2 3" key="1">
    <citation type="submission" date="2023-07" db="EMBL/GenBank/DDBJ databases">
        <title>Sorghum-associated microbial communities from plants grown in Nebraska, USA.</title>
        <authorList>
            <person name="Schachtman D."/>
        </authorList>
    </citation>
    <scope>NUCLEOTIDE SEQUENCE [LARGE SCALE GENOMIC DNA]</scope>
    <source>
        <strain evidence="2 3">BE310</strain>
    </source>
</reference>
<evidence type="ECO:0000313" key="3">
    <source>
        <dbReference type="Proteomes" id="UP001180536"/>
    </source>
</evidence>
<dbReference type="EMBL" id="JAVDXQ010000006">
    <property type="protein sequence ID" value="MDR7298739.1"/>
    <property type="molecule type" value="Genomic_DNA"/>
</dbReference>
<keyword evidence="1" id="KW-1133">Transmembrane helix</keyword>
<comment type="caution">
    <text evidence="2">The sequence shown here is derived from an EMBL/GenBank/DDBJ whole genome shotgun (WGS) entry which is preliminary data.</text>
</comment>
<gene>
    <name evidence="2" type="ORF">J2X16_004107</name>
</gene>
<evidence type="ECO:0000256" key="1">
    <source>
        <dbReference type="SAM" id="Phobius"/>
    </source>
</evidence>
<sequence>MKHIVPTALLLVALLHALPLAGVLGAARLSMLYGIDVQEPNLALLLRHRAVLFGLLAALLATAALRPALHGAGLVAGLVSVGAFLLLALLEGPLNAALVTVVRLDIVALILLIAAGLAHLLTQPSP</sequence>
<proteinExistence type="predicted"/>
<keyword evidence="3" id="KW-1185">Reference proteome</keyword>
<accession>A0ABU1ZDN7</accession>
<keyword evidence="1" id="KW-0812">Transmembrane</keyword>